<name>A0ABS5VUD9_9BACT</name>
<organism evidence="1 2">
    <name type="scientific">Chryseosolibacter indicus</name>
    <dbReference type="NCBI Taxonomy" id="2782351"/>
    <lineage>
        <taxon>Bacteria</taxon>
        <taxon>Pseudomonadati</taxon>
        <taxon>Bacteroidota</taxon>
        <taxon>Cytophagia</taxon>
        <taxon>Cytophagales</taxon>
        <taxon>Chryseotaleaceae</taxon>
        <taxon>Chryseosolibacter</taxon>
    </lineage>
</organism>
<proteinExistence type="predicted"/>
<keyword evidence="2" id="KW-1185">Reference proteome</keyword>
<dbReference type="EMBL" id="JAHESD010000031">
    <property type="protein sequence ID" value="MBT1704450.1"/>
    <property type="molecule type" value="Genomic_DNA"/>
</dbReference>
<evidence type="ECO:0000313" key="1">
    <source>
        <dbReference type="EMBL" id="MBT1704450.1"/>
    </source>
</evidence>
<accession>A0ABS5VUD9</accession>
<dbReference type="Proteomes" id="UP000772618">
    <property type="component" value="Unassembled WGS sequence"/>
</dbReference>
<reference evidence="1 2" key="1">
    <citation type="submission" date="2021-05" db="EMBL/GenBank/DDBJ databases">
        <title>A Polyphasic approach of four new species of the genus Ohtaekwangia: Ohtaekwangia histidinii sp. nov., Ohtaekwangia cretensis sp. nov., Ohtaekwangia indiensis sp. nov., Ohtaekwangia reichenbachii sp. nov. from diverse environment.</title>
        <authorList>
            <person name="Octaviana S."/>
        </authorList>
    </citation>
    <scope>NUCLEOTIDE SEQUENCE [LARGE SCALE GENOMIC DNA]</scope>
    <source>
        <strain evidence="1 2">PWU20</strain>
    </source>
</reference>
<comment type="caution">
    <text evidence="1">The sequence shown here is derived from an EMBL/GenBank/DDBJ whole genome shotgun (WGS) entry which is preliminary data.</text>
</comment>
<sequence>MTEAELRRLWKDEYCDPGKAILTFDNVQVKFYENMFDHVFFESANRKFRDKSILSLNRLEKMLWIKDTLQDPTAVLKQGWDRDTKTYDNGRRVALVKDGYVVVIRFTGLLKASFVTAYELTDEEGNNNKILTSPDWIRDEQYVGKAQE</sequence>
<gene>
    <name evidence="1" type="ORF">KK060_14240</name>
</gene>
<dbReference type="RefSeq" id="WP_254154412.1">
    <property type="nucleotide sequence ID" value="NZ_JAHESD010000031.1"/>
</dbReference>
<evidence type="ECO:0000313" key="2">
    <source>
        <dbReference type="Proteomes" id="UP000772618"/>
    </source>
</evidence>
<protein>
    <submittedName>
        <fullName evidence="1">Uncharacterized protein</fullName>
    </submittedName>
</protein>